<comment type="caution">
    <text evidence="2">The sequence shown here is derived from an EMBL/GenBank/DDBJ whole genome shotgun (WGS) entry which is preliminary data.</text>
</comment>
<reference evidence="2" key="1">
    <citation type="submission" date="2019-08" db="EMBL/GenBank/DDBJ databases">
        <authorList>
            <person name="Kucharzyk K."/>
            <person name="Murdoch R.W."/>
            <person name="Higgins S."/>
            <person name="Loffler F."/>
        </authorList>
    </citation>
    <scope>NUCLEOTIDE SEQUENCE</scope>
</reference>
<name>A0A645EZ36_9ZZZZ</name>
<protein>
    <submittedName>
        <fullName evidence="2">Uncharacterized protein</fullName>
    </submittedName>
</protein>
<evidence type="ECO:0000313" key="2">
    <source>
        <dbReference type="EMBL" id="MPN07328.1"/>
    </source>
</evidence>
<dbReference type="AlphaFoldDB" id="A0A645EZ36"/>
<gene>
    <name evidence="2" type="ORF">SDC9_154594</name>
</gene>
<organism evidence="2">
    <name type="scientific">bioreactor metagenome</name>
    <dbReference type="NCBI Taxonomy" id="1076179"/>
    <lineage>
        <taxon>unclassified sequences</taxon>
        <taxon>metagenomes</taxon>
        <taxon>ecological metagenomes</taxon>
    </lineage>
</organism>
<sequence length="208" mass="22474">MSQPLGQLHAHLILREHDLVRPDFLQYLSVNVALRLADNLLQSQFLEIEGDKGAVTHVVPHGHDGAVVIAYAQRPQDRRVAGISGGGVGNLLCCRLHIFLPAVDCQHLVAQLKQLGGNGPAKPTKSNDNKGLHTDTSYPIIISNCGRLMTQPLSRLVRKAMEKDSIPTLPKYIRQIRSNLEGEASPGVSPVLSPTVPIAEATSNAAPR</sequence>
<proteinExistence type="predicted"/>
<feature type="region of interest" description="Disordered" evidence="1">
    <location>
        <begin position="182"/>
        <end position="208"/>
    </location>
</feature>
<dbReference type="EMBL" id="VSSQ01053288">
    <property type="protein sequence ID" value="MPN07328.1"/>
    <property type="molecule type" value="Genomic_DNA"/>
</dbReference>
<accession>A0A645EZ36</accession>
<evidence type="ECO:0000256" key="1">
    <source>
        <dbReference type="SAM" id="MobiDB-lite"/>
    </source>
</evidence>